<dbReference type="InterPro" id="IPR001387">
    <property type="entry name" value="Cro/C1-type_HTH"/>
</dbReference>
<dbReference type="EMBL" id="JANHAX010000001">
    <property type="protein sequence ID" value="MDQ2089115.1"/>
    <property type="molecule type" value="Genomic_DNA"/>
</dbReference>
<sequence>MTTKYGQGTGQMDPAELRSIFGANLRRLSRRYQSVAGLCRELGINRTQFNRYLSGESFPRPDVLYRICGFFGVDARILLEPVEAIQPDNRDLFSHPAVSEFLGHGSVNVAEDEFPSGFYRFSRPSFVNDNQFVVGLVYVFRRDGFCFVRGYEPKEAMRQQGLQTDAASREFRGVFLRQEQGVAALIARHKALTCSFNFLSRVSSYENNFWEGYATRTVRESLNGRRAARMVYEHIQTNQRAIFHTARHGGLTAREDLHPFHAKLLNLDVPFR</sequence>
<evidence type="ECO:0000313" key="3">
    <source>
        <dbReference type="Proteomes" id="UP001226762"/>
    </source>
</evidence>
<feature type="domain" description="HTH cro/C1-type" evidence="1">
    <location>
        <begin position="38"/>
        <end position="78"/>
    </location>
</feature>
<gene>
    <name evidence="2" type="ORF">NO357_04280</name>
</gene>
<dbReference type="Pfam" id="PF13560">
    <property type="entry name" value="HTH_31"/>
    <property type="match status" value="1"/>
</dbReference>
<dbReference type="Proteomes" id="UP001226762">
    <property type="component" value="Unassembled WGS sequence"/>
</dbReference>
<dbReference type="RefSeq" id="WP_306734364.1">
    <property type="nucleotide sequence ID" value="NZ_JANHAX010000001.1"/>
</dbReference>
<keyword evidence="3" id="KW-1185">Reference proteome</keyword>
<dbReference type="PROSITE" id="PS50943">
    <property type="entry name" value="HTH_CROC1"/>
    <property type="match status" value="1"/>
</dbReference>
<name>A0AAE3WAX0_9RHOB</name>
<reference evidence="2" key="2">
    <citation type="submission" date="2023-02" db="EMBL/GenBank/DDBJ databases">
        <title>'Rhodoalgimonas zhirmunskyi' gen. nov., isolated from a red alga.</title>
        <authorList>
            <person name="Nedashkovskaya O.I."/>
            <person name="Otstavnykh N.Y."/>
            <person name="Bystritskaya E.P."/>
            <person name="Balabanova L.A."/>
            <person name="Isaeva M.P."/>
        </authorList>
    </citation>
    <scope>NUCLEOTIDE SEQUENCE</scope>
    <source>
        <strain evidence="2">KCTC 52189</strain>
    </source>
</reference>
<dbReference type="InterPro" id="IPR010982">
    <property type="entry name" value="Lambda_DNA-bd_dom_sf"/>
</dbReference>
<dbReference type="SUPFAM" id="SSF47413">
    <property type="entry name" value="lambda repressor-like DNA-binding domains"/>
    <property type="match status" value="1"/>
</dbReference>
<comment type="caution">
    <text evidence="2">The sequence shown here is derived from an EMBL/GenBank/DDBJ whole genome shotgun (WGS) entry which is preliminary data.</text>
</comment>
<dbReference type="GO" id="GO:0003677">
    <property type="term" value="F:DNA binding"/>
    <property type="evidence" value="ECO:0007669"/>
    <property type="project" value="InterPro"/>
</dbReference>
<dbReference type="AlphaFoldDB" id="A0AAE3WAX0"/>
<accession>A0AAE3WAX0</accession>
<protein>
    <submittedName>
        <fullName evidence="2">Helix-turn-helix domain-containing protein</fullName>
    </submittedName>
</protein>
<evidence type="ECO:0000313" key="2">
    <source>
        <dbReference type="EMBL" id="MDQ2089115.1"/>
    </source>
</evidence>
<dbReference type="CDD" id="cd00093">
    <property type="entry name" value="HTH_XRE"/>
    <property type="match status" value="1"/>
</dbReference>
<organism evidence="2 3">
    <name type="scientific">Marimonas arenosa</name>
    <dbReference type="NCBI Taxonomy" id="1795305"/>
    <lineage>
        <taxon>Bacteria</taxon>
        <taxon>Pseudomonadati</taxon>
        <taxon>Pseudomonadota</taxon>
        <taxon>Alphaproteobacteria</taxon>
        <taxon>Rhodobacterales</taxon>
        <taxon>Paracoccaceae</taxon>
        <taxon>Marimonas</taxon>
    </lineage>
</organism>
<evidence type="ECO:0000259" key="1">
    <source>
        <dbReference type="PROSITE" id="PS50943"/>
    </source>
</evidence>
<reference evidence="2" key="1">
    <citation type="submission" date="2022-07" db="EMBL/GenBank/DDBJ databases">
        <authorList>
            <person name="Otstavnykh N."/>
            <person name="Isaeva M."/>
            <person name="Bystritskaya E."/>
        </authorList>
    </citation>
    <scope>NUCLEOTIDE SEQUENCE</scope>
    <source>
        <strain evidence="2">KCTC 52189</strain>
    </source>
</reference>
<dbReference type="Gene3D" id="1.10.260.40">
    <property type="entry name" value="lambda repressor-like DNA-binding domains"/>
    <property type="match status" value="1"/>
</dbReference>
<proteinExistence type="predicted"/>